<evidence type="ECO:0000259" key="2">
    <source>
        <dbReference type="Pfam" id="PF00144"/>
    </source>
</evidence>
<dbReference type="Gene3D" id="3.40.710.10">
    <property type="entry name" value="DD-peptidase/beta-lactamase superfamily"/>
    <property type="match status" value="1"/>
</dbReference>
<feature type="region of interest" description="Disordered" evidence="1">
    <location>
        <begin position="40"/>
        <end position="62"/>
    </location>
</feature>
<keyword evidence="4" id="KW-0378">Hydrolase</keyword>
<dbReference type="Pfam" id="PF00144">
    <property type="entry name" value="Beta-lactamase"/>
    <property type="match status" value="1"/>
</dbReference>
<dbReference type="Proteomes" id="UP001596067">
    <property type="component" value="Unassembled WGS sequence"/>
</dbReference>
<evidence type="ECO:0000313" key="4">
    <source>
        <dbReference type="EMBL" id="MFC5889453.1"/>
    </source>
</evidence>
<evidence type="ECO:0000313" key="5">
    <source>
        <dbReference type="Proteomes" id="UP001596067"/>
    </source>
</evidence>
<accession>A0ABW1F6U7</accession>
<dbReference type="PANTHER" id="PTHR46825:SF15">
    <property type="entry name" value="BETA-LACTAMASE-RELATED DOMAIN-CONTAINING PROTEIN"/>
    <property type="match status" value="1"/>
</dbReference>
<dbReference type="PANTHER" id="PTHR46825">
    <property type="entry name" value="D-ALANYL-D-ALANINE-CARBOXYPEPTIDASE/ENDOPEPTIDASE AMPH"/>
    <property type="match status" value="1"/>
</dbReference>
<feature type="compositionally biased region" description="Polar residues" evidence="1">
    <location>
        <begin position="42"/>
        <end position="53"/>
    </location>
</feature>
<keyword evidence="5" id="KW-1185">Reference proteome</keyword>
<dbReference type="RefSeq" id="WP_313762160.1">
    <property type="nucleotide sequence ID" value="NZ_JBHSOD010000057.1"/>
</dbReference>
<dbReference type="InterPro" id="IPR001466">
    <property type="entry name" value="Beta-lactam-related"/>
</dbReference>
<dbReference type="GO" id="GO:0016787">
    <property type="term" value="F:hydrolase activity"/>
    <property type="evidence" value="ECO:0007669"/>
    <property type="project" value="UniProtKB-KW"/>
</dbReference>
<evidence type="ECO:0000256" key="1">
    <source>
        <dbReference type="SAM" id="MobiDB-lite"/>
    </source>
</evidence>
<proteinExistence type="predicted"/>
<organism evidence="4 5">
    <name type="scientific">Kitasatospora aburaviensis</name>
    <dbReference type="NCBI Taxonomy" id="67265"/>
    <lineage>
        <taxon>Bacteria</taxon>
        <taxon>Bacillati</taxon>
        <taxon>Actinomycetota</taxon>
        <taxon>Actinomycetes</taxon>
        <taxon>Kitasatosporales</taxon>
        <taxon>Streptomycetaceae</taxon>
        <taxon>Kitasatospora</taxon>
    </lineage>
</organism>
<dbReference type="EMBL" id="JBHSOD010000057">
    <property type="protein sequence ID" value="MFC5889453.1"/>
    <property type="molecule type" value="Genomic_DNA"/>
</dbReference>
<comment type="caution">
    <text evidence="4">The sequence shown here is derived from an EMBL/GenBank/DDBJ whole genome shotgun (WGS) entry which is preliminary data.</text>
</comment>
<protein>
    <submittedName>
        <fullName evidence="4">Serine hydrolase</fullName>
    </submittedName>
</protein>
<dbReference type="InterPro" id="IPR050491">
    <property type="entry name" value="AmpC-like"/>
</dbReference>
<name>A0ABW1F6U7_9ACTN</name>
<reference evidence="5" key="1">
    <citation type="journal article" date="2019" name="Int. J. Syst. Evol. Microbiol.">
        <title>The Global Catalogue of Microorganisms (GCM) 10K type strain sequencing project: providing services to taxonomists for standard genome sequencing and annotation.</title>
        <authorList>
            <consortium name="The Broad Institute Genomics Platform"/>
            <consortium name="The Broad Institute Genome Sequencing Center for Infectious Disease"/>
            <person name="Wu L."/>
            <person name="Ma J."/>
        </authorList>
    </citation>
    <scope>NUCLEOTIDE SEQUENCE [LARGE SCALE GENOMIC DNA]</scope>
    <source>
        <strain evidence="5">CGMCC 4.1469</strain>
    </source>
</reference>
<gene>
    <name evidence="4" type="ORF">ACFP0N_31255</name>
</gene>
<feature type="domain" description="Peptidase S12 Pab87-related C-terminal" evidence="3">
    <location>
        <begin position="211"/>
        <end position="298"/>
    </location>
</feature>
<evidence type="ECO:0000259" key="3">
    <source>
        <dbReference type="Pfam" id="PF11954"/>
    </source>
</evidence>
<dbReference type="Gene3D" id="2.40.128.600">
    <property type="match status" value="1"/>
</dbReference>
<feature type="domain" description="Beta-lactamase-related" evidence="2">
    <location>
        <begin position="2"/>
        <end position="171"/>
    </location>
</feature>
<sequence>MEWEDLAADVLYKPLGMSSTSSLRSAYDGAANKAVPHVRTDTGWQVSTTGNPDPQSPAGGVSSTVQDLARWMRLQLADGTFEGRQIVDAAGLNETRVPQIVSDPPTAPAGGAGFHGLGWNVSHDPQGRLRLNHSGAFELGAATVVTLLPSEQIGIVVLTNGQPIGVAEAVAQEFLDLAQDGRETVDWLGFFGKAVPAAALEGVSPTDYGKPPAGAAAARPDAAYVGTYGNGYYGPLTVSARDGGGLVMSLGPDDLEFPLQDYDGDVFGFRTRGENAVGLSGVTFTVGADGRAAAVVVEQLNHEGLGTFTRS</sequence>
<dbReference type="SUPFAM" id="SSF56601">
    <property type="entry name" value="beta-lactamase/transpeptidase-like"/>
    <property type="match status" value="1"/>
</dbReference>
<dbReference type="InterPro" id="IPR021860">
    <property type="entry name" value="Peptidase_S12_Pab87-rel_C"/>
</dbReference>
<dbReference type="InterPro" id="IPR012338">
    <property type="entry name" value="Beta-lactam/transpept-like"/>
</dbReference>
<dbReference type="Pfam" id="PF11954">
    <property type="entry name" value="DUF3471"/>
    <property type="match status" value="1"/>
</dbReference>